<comment type="caution">
    <text evidence="1">The sequence shown here is derived from an EMBL/GenBank/DDBJ whole genome shotgun (WGS) entry which is preliminary data.</text>
</comment>
<evidence type="ECO:0008006" key="3">
    <source>
        <dbReference type="Google" id="ProtNLM"/>
    </source>
</evidence>
<dbReference type="Gene3D" id="1.20.910.10">
    <property type="entry name" value="Heme oxygenase-like"/>
    <property type="match status" value="1"/>
</dbReference>
<organism evidence="1 2">
    <name type="scientific">Chromobacterium sphagni</name>
    <dbReference type="NCBI Taxonomy" id="1903179"/>
    <lineage>
        <taxon>Bacteria</taxon>
        <taxon>Pseudomonadati</taxon>
        <taxon>Pseudomonadota</taxon>
        <taxon>Betaproteobacteria</taxon>
        <taxon>Neisseriales</taxon>
        <taxon>Chromobacteriaceae</taxon>
        <taxon>Chromobacterium</taxon>
    </lineage>
</organism>
<evidence type="ECO:0000313" key="1">
    <source>
        <dbReference type="EMBL" id="OHX17060.1"/>
    </source>
</evidence>
<evidence type="ECO:0000313" key="2">
    <source>
        <dbReference type="Proteomes" id="UP000180280"/>
    </source>
</evidence>
<reference evidence="1 2" key="1">
    <citation type="submission" date="2016-09" db="EMBL/GenBank/DDBJ databases">
        <title>Chromobacterium muskegensis sp. nov., an insecticidal bacterium isolated from Sphagnum bogs.</title>
        <authorList>
            <person name="Sparks M.E."/>
            <person name="Blackburn M.B."/>
            <person name="Gundersen-Rindal D.E."/>
            <person name="Mitchell A."/>
            <person name="Farrar R."/>
            <person name="Kuhar D."/>
        </authorList>
    </citation>
    <scope>NUCLEOTIDE SEQUENCE [LARGE SCALE GENOMIC DNA]</scope>
    <source>
        <strain evidence="1 2">14B-1</strain>
    </source>
</reference>
<dbReference type="EMBL" id="MKCT01000072">
    <property type="protein sequence ID" value="OHX17060.1"/>
    <property type="molecule type" value="Genomic_DNA"/>
</dbReference>
<gene>
    <name evidence="1" type="ORF">BI344_12420</name>
</gene>
<dbReference type="InterPro" id="IPR016084">
    <property type="entry name" value="Haem_Oase-like_multi-hlx"/>
</dbReference>
<proteinExistence type="predicted"/>
<dbReference type="Proteomes" id="UP000180280">
    <property type="component" value="Unassembled WGS sequence"/>
</dbReference>
<keyword evidence="2" id="KW-1185">Reference proteome</keyword>
<sequence>MGCRAAGPTGGRQLWGEDDVIYHPEARYCLNGAVISKSPLVVKTAGDEELEISAGQASAAEVAELVSRLVQGCSQAEVQDALPRQSADSIRHLLASLEDYGVIRSVAPAAGKTGMETLLEIEDLSNHLLYQTLYRNAFWVNCQNASQPGDIPEKVFHGMVIENYHFLFRESYFDAPVLSYVPNTRVRLAMNAFFAEEYGHDELLLQALNRIGISREDLARAVPLPQTMALCNALAYWSHNDPLFFFTTLGILEGKDIRQDSFLDAAYRLGLDPAFLRPVKAHSDINLKGEHGSLTRQIFSQIDVVDLKTVRRMHAQTHLFVELYDAFYSAVWRHYSGDGPLLRRIEDY</sequence>
<name>A0ABX3C8E8_9NEIS</name>
<protein>
    <recommendedName>
        <fullName evidence="3">Thiaminase-2/PQQC domain-containing protein</fullName>
    </recommendedName>
</protein>
<accession>A0ABX3C8E8</accession>
<dbReference type="SUPFAM" id="SSF48613">
    <property type="entry name" value="Heme oxygenase-like"/>
    <property type="match status" value="1"/>
</dbReference>
<dbReference type="Pfam" id="PF14518">
    <property type="entry name" value="Haem_oxygenas_2"/>
    <property type="match status" value="1"/>
</dbReference>